<dbReference type="PANTHER" id="PTHR21022">
    <property type="entry name" value="PREPHENATE DEHYDRATASE P PROTEIN"/>
    <property type="match status" value="1"/>
</dbReference>
<dbReference type="EMBL" id="BOSL01000007">
    <property type="protein sequence ID" value="GIP53615.1"/>
    <property type="molecule type" value="Genomic_DNA"/>
</dbReference>
<feature type="domain" description="Prephenate dehydratase" evidence="9">
    <location>
        <begin position="2"/>
        <end position="179"/>
    </location>
</feature>
<gene>
    <name evidence="11" type="ORF">J42TS3_26500</name>
</gene>
<dbReference type="InterPro" id="IPR045865">
    <property type="entry name" value="ACT-like_dom_sf"/>
</dbReference>
<evidence type="ECO:0000256" key="7">
    <source>
        <dbReference type="ARBA" id="ARBA00023239"/>
    </source>
</evidence>
<dbReference type="InterPro" id="IPR002912">
    <property type="entry name" value="ACT_dom"/>
</dbReference>
<dbReference type="EC" id="4.2.1.51" evidence="2"/>
<comment type="catalytic activity">
    <reaction evidence="8">
        <text>prephenate + H(+) = 3-phenylpyruvate + CO2 + H2O</text>
        <dbReference type="Rhea" id="RHEA:21648"/>
        <dbReference type="ChEBI" id="CHEBI:15377"/>
        <dbReference type="ChEBI" id="CHEBI:15378"/>
        <dbReference type="ChEBI" id="CHEBI:16526"/>
        <dbReference type="ChEBI" id="CHEBI:18005"/>
        <dbReference type="ChEBI" id="CHEBI:29934"/>
        <dbReference type="EC" id="4.2.1.51"/>
    </reaction>
</comment>
<dbReference type="Gene3D" id="3.40.190.10">
    <property type="entry name" value="Periplasmic binding protein-like II"/>
    <property type="match status" value="2"/>
</dbReference>
<evidence type="ECO:0000313" key="12">
    <source>
        <dbReference type="Proteomes" id="UP000679992"/>
    </source>
</evidence>
<evidence type="ECO:0000256" key="3">
    <source>
        <dbReference type="ARBA" id="ARBA00021872"/>
    </source>
</evidence>
<keyword evidence="4" id="KW-0028">Amino-acid biosynthesis</keyword>
<protein>
    <recommendedName>
        <fullName evidence="3">Prephenate dehydratase</fullName>
        <ecNumber evidence="2">4.2.1.51</ecNumber>
    </recommendedName>
</protein>
<dbReference type="PROSITE" id="PS51171">
    <property type="entry name" value="PREPHENATE_DEHYDR_3"/>
    <property type="match status" value="1"/>
</dbReference>
<comment type="pathway">
    <text evidence="1">Amino-acid biosynthesis; L-phenylalanine biosynthesis; phenylpyruvate from prephenate: step 1/1.</text>
</comment>
<name>A0ABQ4MCB3_9BACL</name>
<evidence type="ECO:0000256" key="1">
    <source>
        <dbReference type="ARBA" id="ARBA00004741"/>
    </source>
</evidence>
<dbReference type="SUPFAM" id="SSF53850">
    <property type="entry name" value="Periplasmic binding protein-like II"/>
    <property type="match status" value="1"/>
</dbReference>
<dbReference type="PANTHER" id="PTHR21022:SF19">
    <property type="entry name" value="PREPHENATE DEHYDRATASE-RELATED"/>
    <property type="match status" value="1"/>
</dbReference>
<dbReference type="Proteomes" id="UP000679992">
    <property type="component" value="Unassembled WGS sequence"/>
</dbReference>
<dbReference type="PROSITE" id="PS51671">
    <property type="entry name" value="ACT"/>
    <property type="match status" value="1"/>
</dbReference>
<dbReference type="CDD" id="cd04905">
    <property type="entry name" value="ACT_CM-PDT"/>
    <property type="match status" value="1"/>
</dbReference>
<dbReference type="NCBIfam" id="NF008865">
    <property type="entry name" value="PRK11898.1"/>
    <property type="match status" value="1"/>
</dbReference>
<dbReference type="RefSeq" id="WP_213655119.1">
    <property type="nucleotide sequence ID" value="NZ_BOSL01000007.1"/>
</dbReference>
<evidence type="ECO:0000256" key="5">
    <source>
        <dbReference type="ARBA" id="ARBA00023141"/>
    </source>
</evidence>
<evidence type="ECO:0000256" key="8">
    <source>
        <dbReference type="ARBA" id="ARBA00047848"/>
    </source>
</evidence>
<evidence type="ECO:0000259" key="10">
    <source>
        <dbReference type="PROSITE" id="PS51671"/>
    </source>
</evidence>
<organism evidence="11 12">
    <name type="scientific">Paenibacillus vini</name>
    <dbReference type="NCBI Taxonomy" id="1476024"/>
    <lineage>
        <taxon>Bacteria</taxon>
        <taxon>Bacillati</taxon>
        <taxon>Bacillota</taxon>
        <taxon>Bacilli</taxon>
        <taxon>Bacillales</taxon>
        <taxon>Paenibacillaceae</taxon>
        <taxon>Paenibacillus</taxon>
    </lineage>
</organism>
<sequence>MKVAYLGPKGTFSEEAAKQYFEEDVKFYMYDTIPDVIDAVGEHGVDKAIVPLENTIEGTINMTIDSLLSFNNLYIEGEFTLPVSLQLLSNMETNLSEIKEVWSISPILTQCRKYIKKRNVKSLQYDSSASAALTLKNSGRMDVAVIGSRSLADILNLKIIDWNIQDNSDNQTRFIIISNNMNNESNLKKTMFVITPGQDQPGVLSSILNIFTALSINLSWIESRPTARKLGAYRFFLEANNFCNETSINKAIKILETLDHEVRILGRYNTFESKSHDTC</sequence>
<dbReference type="Pfam" id="PF00800">
    <property type="entry name" value="PDT"/>
    <property type="match status" value="1"/>
</dbReference>
<dbReference type="SUPFAM" id="SSF55021">
    <property type="entry name" value="ACT-like"/>
    <property type="match status" value="1"/>
</dbReference>
<keyword evidence="6" id="KW-0584">Phenylalanine biosynthesis</keyword>
<reference evidence="11 12" key="1">
    <citation type="submission" date="2021-03" db="EMBL/GenBank/DDBJ databases">
        <title>Antimicrobial resistance genes in bacteria isolated from Japanese honey, and their potential for conferring macrolide and lincosamide resistance in the American foulbrood pathogen Paenibacillus larvae.</title>
        <authorList>
            <person name="Okamoto M."/>
            <person name="Kumagai M."/>
            <person name="Kanamori H."/>
            <person name="Takamatsu D."/>
        </authorList>
    </citation>
    <scope>NUCLEOTIDE SEQUENCE [LARGE SCALE GENOMIC DNA]</scope>
    <source>
        <strain evidence="11 12">J42TS3</strain>
    </source>
</reference>
<keyword evidence="5" id="KW-0057">Aromatic amino acid biosynthesis</keyword>
<feature type="domain" description="ACT" evidence="10">
    <location>
        <begin position="192"/>
        <end position="269"/>
    </location>
</feature>
<dbReference type="Gene3D" id="3.30.70.260">
    <property type="match status" value="1"/>
</dbReference>
<evidence type="ECO:0000313" key="11">
    <source>
        <dbReference type="EMBL" id="GIP53615.1"/>
    </source>
</evidence>
<proteinExistence type="predicted"/>
<accession>A0ABQ4MCB3</accession>
<evidence type="ECO:0000259" key="9">
    <source>
        <dbReference type="PROSITE" id="PS51171"/>
    </source>
</evidence>
<comment type="caution">
    <text evidence="11">The sequence shown here is derived from an EMBL/GenBank/DDBJ whole genome shotgun (WGS) entry which is preliminary data.</text>
</comment>
<keyword evidence="7" id="KW-0456">Lyase</keyword>
<evidence type="ECO:0000256" key="6">
    <source>
        <dbReference type="ARBA" id="ARBA00023222"/>
    </source>
</evidence>
<dbReference type="InterPro" id="IPR001086">
    <property type="entry name" value="Preph_deHydtase"/>
</dbReference>
<evidence type="ECO:0000256" key="2">
    <source>
        <dbReference type="ARBA" id="ARBA00013147"/>
    </source>
</evidence>
<evidence type="ECO:0000256" key="4">
    <source>
        <dbReference type="ARBA" id="ARBA00022605"/>
    </source>
</evidence>
<keyword evidence="12" id="KW-1185">Reference proteome</keyword>